<reference evidence="1" key="1">
    <citation type="submission" date="2022-10" db="EMBL/GenBank/DDBJ databases">
        <title>Hoeflea sp. G2-23, isolated from marine algae.</title>
        <authorList>
            <person name="Kristyanto S."/>
            <person name="Kim J.M."/>
            <person name="Jeon C.O."/>
        </authorList>
    </citation>
    <scope>NUCLEOTIDE SEQUENCE</scope>
    <source>
        <strain evidence="1">G2-23</strain>
    </source>
</reference>
<accession>A0ABT3ZDX8</accession>
<organism evidence="1 2">
    <name type="scientific">Hoeflea algicola</name>
    <dbReference type="NCBI Taxonomy" id="2983763"/>
    <lineage>
        <taxon>Bacteria</taxon>
        <taxon>Pseudomonadati</taxon>
        <taxon>Pseudomonadota</taxon>
        <taxon>Alphaproteobacteria</taxon>
        <taxon>Hyphomicrobiales</taxon>
        <taxon>Rhizobiaceae</taxon>
        <taxon>Hoeflea</taxon>
    </lineage>
</organism>
<evidence type="ECO:0000313" key="2">
    <source>
        <dbReference type="Proteomes" id="UP001073227"/>
    </source>
</evidence>
<dbReference type="RefSeq" id="WP_267655290.1">
    <property type="nucleotide sequence ID" value="NZ_JAOVZR010000001.1"/>
</dbReference>
<dbReference type="EMBL" id="JAOVZR010000001">
    <property type="protein sequence ID" value="MCY0149853.1"/>
    <property type="molecule type" value="Genomic_DNA"/>
</dbReference>
<proteinExistence type="predicted"/>
<protein>
    <submittedName>
        <fullName evidence="1">Uncharacterized protein</fullName>
    </submittedName>
</protein>
<dbReference type="Proteomes" id="UP001073227">
    <property type="component" value="Unassembled WGS sequence"/>
</dbReference>
<comment type="caution">
    <text evidence="1">The sequence shown here is derived from an EMBL/GenBank/DDBJ whole genome shotgun (WGS) entry which is preliminary data.</text>
</comment>
<gene>
    <name evidence="1" type="ORF">OEG84_19650</name>
</gene>
<keyword evidence="2" id="KW-1185">Reference proteome</keyword>
<name>A0ABT3ZDX8_9HYPH</name>
<evidence type="ECO:0000313" key="1">
    <source>
        <dbReference type="EMBL" id="MCY0149853.1"/>
    </source>
</evidence>
<sequence length="74" mass="8057">MHITDKTAAIADWVLLKSTRALSRQTKVTKVLSAMEAFHAIHGLDNCAHISAFFQLARTFVVNGDDISVVASES</sequence>